<evidence type="ECO:0000313" key="1">
    <source>
        <dbReference type="EMBL" id="RGE55913.1"/>
    </source>
</evidence>
<name>A0A3E3HVQ5_9FIRM</name>
<evidence type="ECO:0000313" key="2">
    <source>
        <dbReference type="Proteomes" id="UP000260812"/>
    </source>
</evidence>
<dbReference type="Proteomes" id="UP000260812">
    <property type="component" value="Unassembled WGS sequence"/>
</dbReference>
<dbReference type="AlphaFoldDB" id="A0A3E3HVQ5"/>
<comment type="caution">
    <text evidence="1">The sequence shown here is derived from an EMBL/GenBank/DDBJ whole genome shotgun (WGS) entry which is preliminary data.</text>
</comment>
<dbReference type="GeneID" id="97990417"/>
<accession>A0A3E3HVQ5</accession>
<dbReference type="EMBL" id="QVLV01000034">
    <property type="protein sequence ID" value="RGE55913.1"/>
    <property type="molecule type" value="Genomic_DNA"/>
</dbReference>
<organism evidence="1 2">
    <name type="scientific">Eisenbergiella massiliensis</name>
    <dbReference type="NCBI Taxonomy" id="1720294"/>
    <lineage>
        <taxon>Bacteria</taxon>
        <taxon>Bacillati</taxon>
        <taxon>Bacillota</taxon>
        <taxon>Clostridia</taxon>
        <taxon>Lachnospirales</taxon>
        <taxon>Lachnospiraceae</taxon>
        <taxon>Eisenbergiella</taxon>
    </lineage>
</organism>
<reference evidence="1" key="1">
    <citation type="submission" date="2018-08" db="EMBL/GenBank/DDBJ databases">
        <title>A genome reference for cultivated species of the human gut microbiota.</title>
        <authorList>
            <person name="Zou Y."/>
            <person name="Xue W."/>
            <person name="Luo G."/>
        </authorList>
    </citation>
    <scope>NUCLEOTIDE SEQUENCE [LARGE SCALE GENOMIC DNA]</scope>
    <source>
        <strain evidence="1">TF05-5AC</strain>
    </source>
</reference>
<keyword evidence="2" id="KW-1185">Reference proteome</keyword>
<proteinExistence type="predicted"/>
<dbReference type="RefSeq" id="WP_117545807.1">
    <property type="nucleotide sequence ID" value="NZ_QVLV01000034.1"/>
</dbReference>
<sequence length="89" mass="10448">MTAYEHRHKFGIDIPGSIGGLKIDDRVVYQKDGIQCIGYIYCFRQFGYVWYAWLYTDVNTLQTIDCVEVRQLNKPENNGLNYAINKYDN</sequence>
<gene>
    <name evidence="1" type="ORF">DXC51_27090</name>
</gene>
<protein>
    <submittedName>
        <fullName evidence="1">Uncharacterized protein</fullName>
    </submittedName>
</protein>